<dbReference type="Proteomes" id="UP000070394">
    <property type="component" value="Unassembled WGS sequence"/>
</dbReference>
<reference evidence="2" key="1">
    <citation type="submission" date="2016-01" db="EMBL/GenBank/DDBJ databases">
        <authorList>
            <person name="Mitreva M."/>
            <person name="Pepin K.H."/>
            <person name="Mihindukulasuriya K.A."/>
            <person name="Fulton R."/>
            <person name="Fronick C."/>
            <person name="O'Laughlin M."/>
            <person name="Miner T."/>
            <person name="Herter B."/>
            <person name="Rosa B.A."/>
            <person name="Cordes M."/>
            <person name="Tomlinson C."/>
            <person name="Wollam A."/>
            <person name="Palsikar V.B."/>
            <person name="Mardis E.R."/>
            <person name="Wilson R.K."/>
        </authorList>
    </citation>
    <scope>NUCLEOTIDE SEQUENCE [LARGE SCALE GENOMIC DNA]</scope>
    <source>
        <strain evidence="2">DNF00896</strain>
    </source>
</reference>
<dbReference type="STRING" id="467210.HMPREF1866_00409"/>
<dbReference type="PATRIC" id="fig|467210.3.peg.404"/>
<keyword evidence="2" id="KW-1185">Reference proteome</keyword>
<name>A0A133ZYU9_9FIRM</name>
<comment type="caution">
    <text evidence="1">The sequence shown here is derived from an EMBL/GenBank/DDBJ whole genome shotgun (WGS) entry which is preliminary data.</text>
</comment>
<dbReference type="EMBL" id="LSDA01000011">
    <property type="protein sequence ID" value="KXB60628.1"/>
    <property type="molecule type" value="Genomic_DNA"/>
</dbReference>
<accession>A0A133ZYU9</accession>
<proteinExistence type="predicted"/>
<gene>
    <name evidence="1" type="ORF">HMPREF1866_00409</name>
</gene>
<evidence type="ECO:0000313" key="1">
    <source>
        <dbReference type="EMBL" id="KXB60628.1"/>
    </source>
</evidence>
<organism evidence="1 2">
    <name type="scientific">Lachnoanaerobaculum saburreum</name>
    <dbReference type="NCBI Taxonomy" id="467210"/>
    <lineage>
        <taxon>Bacteria</taxon>
        <taxon>Bacillati</taxon>
        <taxon>Bacillota</taxon>
        <taxon>Clostridia</taxon>
        <taxon>Lachnospirales</taxon>
        <taxon>Lachnospiraceae</taxon>
        <taxon>Lachnoanaerobaculum</taxon>
    </lineage>
</organism>
<dbReference type="NCBIfam" id="TIGR01634">
    <property type="entry name" value="tail_P2_I"/>
    <property type="match status" value="1"/>
</dbReference>
<dbReference type="Pfam" id="PF09684">
    <property type="entry name" value="Tail_P2_I"/>
    <property type="match status" value="1"/>
</dbReference>
<sequence>MEVLKMIKYKDGEPASVLPYLLSSDPDIAAISYAYKKAMAKLIVTSAQTVLYADIEHMDEELLDLMALESRAQYYKNDLPIETKRKLVQSSLIWHQKAGTIGAVNELIDTVLGEGEVVEWFNFGGAPGTFKILTSAKLNDSSLSYFQEIISKIKNMSSSLISVEQSCKLDMDLYVGIGMVQTTKTVIK</sequence>
<evidence type="ECO:0000313" key="2">
    <source>
        <dbReference type="Proteomes" id="UP000070394"/>
    </source>
</evidence>
<dbReference type="InterPro" id="IPR006521">
    <property type="entry name" value="Tail_protein_I"/>
</dbReference>
<dbReference type="OrthoDB" id="90759at2"/>
<dbReference type="AlphaFoldDB" id="A0A133ZYU9"/>
<protein>
    <submittedName>
        <fullName evidence="1">Phage tail protein</fullName>
    </submittedName>
</protein>